<dbReference type="EMBL" id="QTSX02007174">
    <property type="protein sequence ID" value="KAJ9050102.1"/>
    <property type="molecule type" value="Genomic_DNA"/>
</dbReference>
<keyword evidence="2" id="KW-1185">Reference proteome</keyword>
<accession>A0ACC2RJ66</accession>
<dbReference type="EC" id="6.1.1.22" evidence="1"/>
<gene>
    <name evidence="1" type="primary">DED81_2</name>
    <name evidence="1" type="ORF">DSO57_1017603</name>
</gene>
<organism evidence="1 2">
    <name type="scientific">Entomophthora muscae</name>
    <dbReference type="NCBI Taxonomy" id="34485"/>
    <lineage>
        <taxon>Eukaryota</taxon>
        <taxon>Fungi</taxon>
        <taxon>Fungi incertae sedis</taxon>
        <taxon>Zoopagomycota</taxon>
        <taxon>Entomophthoromycotina</taxon>
        <taxon>Entomophthoromycetes</taxon>
        <taxon>Entomophthorales</taxon>
        <taxon>Entomophthoraceae</taxon>
        <taxon>Entomophthora</taxon>
    </lineage>
</organism>
<protein>
    <submittedName>
        <fullName evidence="1">Asparagine--tRNA ligase</fullName>
        <ecNumber evidence="1">6.1.1.22</ecNumber>
    </submittedName>
</protein>
<dbReference type="Proteomes" id="UP001165960">
    <property type="component" value="Unassembled WGS sequence"/>
</dbReference>
<comment type="caution">
    <text evidence="1">The sequence shown here is derived from an EMBL/GenBank/DDBJ whole genome shotgun (WGS) entry which is preliminary data.</text>
</comment>
<evidence type="ECO:0000313" key="2">
    <source>
        <dbReference type="Proteomes" id="UP001165960"/>
    </source>
</evidence>
<proteinExistence type="predicted"/>
<evidence type="ECO:0000313" key="1">
    <source>
        <dbReference type="EMBL" id="KAJ9050102.1"/>
    </source>
</evidence>
<reference evidence="1" key="1">
    <citation type="submission" date="2022-04" db="EMBL/GenBank/DDBJ databases">
        <title>Genome of the entomopathogenic fungus Entomophthora muscae.</title>
        <authorList>
            <person name="Elya C."/>
            <person name="Lovett B.R."/>
            <person name="Lee E."/>
            <person name="Macias A.M."/>
            <person name="Hajek A.E."/>
            <person name="De Bivort B.L."/>
            <person name="Kasson M.T."/>
            <person name="De Fine Licht H.H."/>
            <person name="Stajich J.E."/>
        </authorList>
    </citation>
    <scope>NUCLEOTIDE SEQUENCE</scope>
    <source>
        <strain evidence="1">Berkeley</strain>
    </source>
</reference>
<keyword evidence="1" id="KW-0436">Ligase</keyword>
<sequence length="472" mass="53862">MPKKKRLVPRNLLSSSKRLRTLSLRKISLFLKQPRSKSAKAKKFRGQRVKVSAWVHRLHIKGKDMMFVELRDGSGFLQCVLTNKLCHTIDALTLTLESTVTIYGVITKLPEGKTAPGNHELVADYWEVIAKAPSGDEAFTNKVTKDSDPSLRLDMRHLVIRNRETSSVLKVRSKLLKSFRKFYEEHEFYEVNPPCLVQTQVEGGSTLFNLDYYGENASLTQSSQLYLETCLPSLGNVFCIAESYRAEKSNTRRHLSQYTHLEGELPFINFDDLLAHLEDLICVTIDNLLADPEAAALVMELNPEFEKPSRPFMRMDYVDALAYLKENNITKEDGSLYEFGDDIPEAPERAMTDKIGRPIMLINFPVEIKSFYMKKAAHDRRVTESVDILLPGVGEIVGGSMRIDDLDELMAGFKREGIDPTPYYWYKDMRKYGSCPHGGYGLGVERILAWLCKRYTVRDCCLYPRFVGRCAP</sequence>
<name>A0ACC2RJ66_9FUNG</name>